<feature type="transmembrane region" description="Helical" evidence="1">
    <location>
        <begin position="16"/>
        <end position="34"/>
    </location>
</feature>
<organism evidence="2 3">
    <name type="scientific">Clostridium niameyense</name>
    <dbReference type="NCBI Taxonomy" id="1622073"/>
    <lineage>
        <taxon>Bacteria</taxon>
        <taxon>Bacillati</taxon>
        <taxon>Bacillota</taxon>
        <taxon>Clostridia</taxon>
        <taxon>Eubacteriales</taxon>
        <taxon>Clostridiaceae</taxon>
        <taxon>Clostridium</taxon>
    </lineage>
</organism>
<feature type="transmembrane region" description="Helical" evidence="1">
    <location>
        <begin position="113"/>
        <end position="139"/>
    </location>
</feature>
<proteinExistence type="predicted"/>
<dbReference type="EMBL" id="SXDP01000002">
    <property type="protein sequence ID" value="NEZ46565.1"/>
    <property type="molecule type" value="Genomic_DNA"/>
</dbReference>
<keyword evidence="1" id="KW-0472">Membrane</keyword>
<gene>
    <name evidence="2" type="ORF">FDF74_04960</name>
</gene>
<evidence type="ECO:0000313" key="3">
    <source>
        <dbReference type="Proteomes" id="UP000473885"/>
    </source>
</evidence>
<dbReference type="Proteomes" id="UP000473885">
    <property type="component" value="Unassembled WGS sequence"/>
</dbReference>
<keyword evidence="1" id="KW-0812">Transmembrane</keyword>
<reference evidence="2 3" key="1">
    <citation type="submission" date="2019-04" db="EMBL/GenBank/DDBJ databases">
        <title>Genome sequencing of Clostridium botulinum Groups I-IV and Clostridium butyricum.</title>
        <authorList>
            <person name="Brunt J."/>
            <person name="Van Vliet A.H.M."/>
            <person name="Stringer S.C."/>
            <person name="Carter A.T."/>
            <person name="Peck M.W."/>
        </authorList>
    </citation>
    <scope>NUCLEOTIDE SEQUENCE [LARGE SCALE GENOMIC DNA]</scope>
    <source>
        <strain evidence="2 3">IFR 18/094</strain>
    </source>
</reference>
<dbReference type="InterPro" id="IPR025699">
    <property type="entry name" value="ABC2_memb-like"/>
</dbReference>
<dbReference type="Pfam" id="PF13346">
    <property type="entry name" value="ABC2_membrane_5"/>
    <property type="match status" value="1"/>
</dbReference>
<accession>A0A6M0R8J7</accession>
<name>A0A6M0R8J7_9CLOT</name>
<feature type="transmembrane region" description="Helical" evidence="1">
    <location>
        <begin position="189"/>
        <end position="210"/>
    </location>
</feature>
<keyword evidence="1" id="KW-1133">Transmembrane helix</keyword>
<feature type="transmembrane region" description="Helical" evidence="1">
    <location>
        <begin position="40"/>
        <end position="61"/>
    </location>
</feature>
<evidence type="ECO:0000313" key="2">
    <source>
        <dbReference type="EMBL" id="NEZ46565.1"/>
    </source>
</evidence>
<evidence type="ECO:0000256" key="1">
    <source>
        <dbReference type="SAM" id="Phobius"/>
    </source>
</evidence>
<feature type="transmembrane region" description="Helical" evidence="1">
    <location>
        <begin position="82"/>
        <end position="107"/>
    </location>
</feature>
<keyword evidence="3" id="KW-1185">Reference proteome</keyword>
<dbReference type="AlphaFoldDB" id="A0A6M0R8J7"/>
<feature type="transmembrane region" description="Helical" evidence="1">
    <location>
        <begin position="151"/>
        <end position="169"/>
    </location>
</feature>
<protein>
    <submittedName>
        <fullName evidence="2">ABC-2 transporter permease</fullName>
    </submittedName>
</protein>
<sequence>MIKNLIKLDFYTIKPLAKFMIFFMIIPVILGIVADLGTSMIVTLTFVVFMLNIVFSISEGSNFGKLYGILPIKKSANILSRYLFSLIIVALTAIVSFIIFIVLSVISKGSIDWVYGIEFLLISTFIALFFISIQYPFYFKFEYSKASIMAILPYIACFVIGIPLVNYLMKNNVFYTRVMTTINYFHSNTVIFIFTNLGISALLVSGSYLLSRKIQKKEF</sequence>
<dbReference type="RefSeq" id="WP_163248823.1">
    <property type="nucleotide sequence ID" value="NZ_SXDP01000002.1"/>
</dbReference>
<comment type="caution">
    <text evidence="2">The sequence shown here is derived from an EMBL/GenBank/DDBJ whole genome shotgun (WGS) entry which is preliminary data.</text>
</comment>